<dbReference type="PIRSF" id="PIRSF005902">
    <property type="entry name" value="DNase_TatD"/>
    <property type="match status" value="1"/>
</dbReference>
<feature type="binding site" evidence="3">
    <location>
        <position position="93"/>
    </location>
    <ligand>
        <name>a divalent metal cation</name>
        <dbReference type="ChEBI" id="CHEBI:60240"/>
        <label>1</label>
    </ligand>
</feature>
<organism evidence="4 5">
    <name type="scientific">Lactobacillus porci</name>
    <dbReference type="NCBI Taxonomy" id="2012477"/>
    <lineage>
        <taxon>Bacteria</taxon>
        <taxon>Bacillati</taxon>
        <taxon>Bacillota</taxon>
        <taxon>Bacilli</taxon>
        <taxon>Lactobacillales</taxon>
        <taxon>Lactobacillaceae</taxon>
        <taxon>Lactobacillus</taxon>
    </lineage>
</organism>
<feature type="binding site" evidence="3">
    <location>
        <position position="204"/>
    </location>
    <ligand>
        <name>a divalent metal cation</name>
        <dbReference type="ChEBI" id="CHEBI:60240"/>
        <label>1</label>
    </ligand>
</feature>
<dbReference type="FunFam" id="3.20.20.140:FF:000005">
    <property type="entry name" value="TatD family hydrolase"/>
    <property type="match status" value="1"/>
</dbReference>
<dbReference type="InterPro" id="IPR015991">
    <property type="entry name" value="TatD/YcfH-like"/>
</dbReference>
<dbReference type="GO" id="GO:0046872">
    <property type="term" value="F:metal ion binding"/>
    <property type="evidence" value="ECO:0007669"/>
    <property type="project" value="UniProtKB-KW"/>
</dbReference>
<dbReference type="CDD" id="cd01310">
    <property type="entry name" value="TatD_DNAse"/>
    <property type="match status" value="1"/>
</dbReference>
<sequence>MKIYDNHTHLNDKPFAGKEADYVARARDLEVVGMNCVGQDPEMNLGALRLARQFPNVKAIIGYCPDVAKDYDQAAEDLLVEQAQDDQVVAIGEIGLDYYWDESPRDVQRAVFARQLEVARDLHLPVNIHTRDAFEDCYRILKEANLEYGAVLHSYNGGPEWTEKFLGLDDVTLSFSGVVSFKNAKEVHESAKMVPLDRFMVETDAPYLTPVPHRGHQNEPGYVRYVAQAVADLKGISLAEAAQAAFENTMRVYGLNAEEF</sequence>
<dbReference type="InterPro" id="IPR018228">
    <property type="entry name" value="DNase_TatD-rel_CS"/>
</dbReference>
<feature type="binding site" evidence="3">
    <location>
        <position position="153"/>
    </location>
    <ligand>
        <name>a divalent metal cation</name>
        <dbReference type="ChEBI" id="CHEBI:60240"/>
        <label>2</label>
    </ligand>
</feature>
<dbReference type="SUPFAM" id="SSF51556">
    <property type="entry name" value="Metallo-dependent hydrolases"/>
    <property type="match status" value="1"/>
</dbReference>
<dbReference type="PANTHER" id="PTHR46124">
    <property type="entry name" value="D-AMINOACYL-TRNA DEACYLASE"/>
    <property type="match status" value="1"/>
</dbReference>
<gene>
    <name evidence="4" type="ORF">FYJ62_00250</name>
</gene>
<dbReference type="Gene3D" id="3.20.20.140">
    <property type="entry name" value="Metal-dependent hydrolases"/>
    <property type="match status" value="1"/>
</dbReference>
<evidence type="ECO:0000256" key="3">
    <source>
        <dbReference type="PIRSR" id="PIRSR005902-1"/>
    </source>
</evidence>
<proteinExistence type="predicted"/>
<dbReference type="Proteomes" id="UP000438120">
    <property type="component" value="Unassembled WGS sequence"/>
</dbReference>
<dbReference type="OrthoDB" id="9810005at2"/>
<feature type="binding site" evidence="3">
    <location>
        <position position="129"/>
    </location>
    <ligand>
        <name>a divalent metal cation</name>
        <dbReference type="ChEBI" id="CHEBI:60240"/>
        <label>2</label>
    </ligand>
</feature>
<dbReference type="EMBL" id="VUMX01000001">
    <property type="protein sequence ID" value="MST86121.1"/>
    <property type="molecule type" value="Genomic_DNA"/>
</dbReference>
<dbReference type="AlphaFoldDB" id="A0A6A8MBD8"/>
<dbReference type="NCBIfam" id="TIGR00010">
    <property type="entry name" value="YchF/TatD family DNA exonuclease"/>
    <property type="match status" value="1"/>
</dbReference>
<dbReference type="RefSeq" id="WP_154546788.1">
    <property type="nucleotide sequence ID" value="NZ_VUMX01000001.1"/>
</dbReference>
<feature type="binding site" evidence="3">
    <location>
        <position position="7"/>
    </location>
    <ligand>
        <name>a divalent metal cation</name>
        <dbReference type="ChEBI" id="CHEBI:60240"/>
        <label>1</label>
    </ligand>
</feature>
<evidence type="ECO:0000256" key="1">
    <source>
        <dbReference type="ARBA" id="ARBA00022723"/>
    </source>
</evidence>
<keyword evidence="1 3" id="KW-0479">Metal-binding</keyword>
<dbReference type="GO" id="GO:0016788">
    <property type="term" value="F:hydrolase activity, acting on ester bonds"/>
    <property type="evidence" value="ECO:0007669"/>
    <property type="project" value="InterPro"/>
</dbReference>
<dbReference type="InterPro" id="IPR001130">
    <property type="entry name" value="TatD-like"/>
</dbReference>
<comment type="caution">
    <text evidence="4">The sequence shown here is derived from an EMBL/GenBank/DDBJ whole genome shotgun (WGS) entry which is preliminary data.</text>
</comment>
<dbReference type="GO" id="GO:0005829">
    <property type="term" value="C:cytosol"/>
    <property type="evidence" value="ECO:0007669"/>
    <property type="project" value="TreeGrafter"/>
</dbReference>
<feature type="binding site" evidence="3">
    <location>
        <position position="9"/>
    </location>
    <ligand>
        <name>a divalent metal cation</name>
        <dbReference type="ChEBI" id="CHEBI:60240"/>
        <label>1</label>
    </ligand>
</feature>
<reference evidence="4 5" key="1">
    <citation type="submission" date="2019-08" db="EMBL/GenBank/DDBJ databases">
        <title>In-depth cultivation of the pig gut microbiome towards novel bacterial diversity and tailored functional studies.</title>
        <authorList>
            <person name="Wylensek D."/>
            <person name="Hitch T.C.A."/>
            <person name="Clavel T."/>
        </authorList>
    </citation>
    <scope>NUCLEOTIDE SEQUENCE [LARGE SCALE GENOMIC DNA]</scope>
    <source>
        <strain evidence="4 5">Bifido-178-WT-2B</strain>
    </source>
</reference>
<keyword evidence="5" id="KW-1185">Reference proteome</keyword>
<dbReference type="Pfam" id="PF01026">
    <property type="entry name" value="TatD_DNase"/>
    <property type="match status" value="1"/>
</dbReference>
<accession>A0A6A8MBD8</accession>
<protein>
    <submittedName>
        <fullName evidence="4">TatD family deoxyribonuclease</fullName>
    </submittedName>
</protein>
<name>A0A6A8MBD8_9LACO</name>
<dbReference type="GO" id="GO:0004536">
    <property type="term" value="F:DNA nuclease activity"/>
    <property type="evidence" value="ECO:0007669"/>
    <property type="project" value="InterPro"/>
</dbReference>
<dbReference type="PROSITE" id="PS01090">
    <property type="entry name" value="TATD_2"/>
    <property type="match status" value="1"/>
</dbReference>
<evidence type="ECO:0000256" key="2">
    <source>
        <dbReference type="ARBA" id="ARBA00022801"/>
    </source>
</evidence>
<evidence type="ECO:0000313" key="5">
    <source>
        <dbReference type="Proteomes" id="UP000438120"/>
    </source>
</evidence>
<dbReference type="PANTHER" id="PTHR46124:SF2">
    <property type="entry name" value="D-AMINOACYL-TRNA DEACYLASE"/>
    <property type="match status" value="1"/>
</dbReference>
<dbReference type="InterPro" id="IPR032466">
    <property type="entry name" value="Metal_Hydrolase"/>
</dbReference>
<evidence type="ECO:0000313" key="4">
    <source>
        <dbReference type="EMBL" id="MST86121.1"/>
    </source>
</evidence>
<keyword evidence="2" id="KW-0378">Hydrolase</keyword>